<evidence type="ECO:0000256" key="1">
    <source>
        <dbReference type="ARBA" id="ARBA00004123"/>
    </source>
</evidence>
<dbReference type="EMBL" id="JAUIRO010000002">
    <property type="protein sequence ID" value="KAK0727204.1"/>
    <property type="molecule type" value="Genomic_DNA"/>
</dbReference>
<organism evidence="7 8">
    <name type="scientific">Lasiosphaeria miniovina</name>
    <dbReference type="NCBI Taxonomy" id="1954250"/>
    <lineage>
        <taxon>Eukaryota</taxon>
        <taxon>Fungi</taxon>
        <taxon>Dikarya</taxon>
        <taxon>Ascomycota</taxon>
        <taxon>Pezizomycotina</taxon>
        <taxon>Sordariomycetes</taxon>
        <taxon>Sordariomycetidae</taxon>
        <taxon>Sordariales</taxon>
        <taxon>Lasiosphaeriaceae</taxon>
        <taxon>Lasiosphaeria</taxon>
    </lineage>
</organism>
<dbReference type="Pfam" id="PF07778">
    <property type="entry name" value="CENP-I"/>
    <property type="match status" value="1"/>
</dbReference>
<evidence type="ECO:0000256" key="6">
    <source>
        <dbReference type="ARBA" id="ARBA00023328"/>
    </source>
</evidence>
<accession>A0AA40E401</accession>
<evidence type="ECO:0000256" key="4">
    <source>
        <dbReference type="ARBA" id="ARBA00022454"/>
    </source>
</evidence>
<keyword evidence="6" id="KW-0137">Centromere</keyword>
<comment type="subcellular location">
    <subcellularLocation>
        <location evidence="2">Chromosome</location>
        <location evidence="2">Centromere</location>
    </subcellularLocation>
    <subcellularLocation>
        <location evidence="1">Nucleus</location>
    </subcellularLocation>
</comment>
<gene>
    <name evidence="7" type="ORF">B0T26DRAFT_764877</name>
</gene>
<proteinExistence type="inferred from homology"/>
<dbReference type="GO" id="GO:0034080">
    <property type="term" value="P:CENP-A containing chromatin assembly"/>
    <property type="evidence" value="ECO:0007669"/>
    <property type="project" value="TreeGrafter"/>
</dbReference>
<dbReference type="GO" id="GO:0000070">
    <property type="term" value="P:mitotic sister chromatid segregation"/>
    <property type="evidence" value="ECO:0007669"/>
    <property type="project" value="TreeGrafter"/>
</dbReference>
<dbReference type="Proteomes" id="UP001172101">
    <property type="component" value="Unassembled WGS sequence"/>
</dbReference>
<keyword evidence="8" id="KW-1185">Reference proteome</keyword>
<evidence type="ECO:0000256" key="2">
    <source>
        <dbReference type="ARBA" id="ARBA00004584"/>
    </source>
</evidence>
<name>A0AA40E401_9PEZI</name>
<dbReference type="AlphaFoldDB" id="A0AA40E401"/>
<protein>
    <submittedName>
        <fullName evidence="7">Mis6-domain-containing protein</fullName>
    </submittedName>
</protein>
<evidence type="ECO:0000313" key="8">
    <source>
        <dbReference type="Proteomes" id="UP001172101"/>
    </source>
</evidence>
<dbReference type="CDD" id="cd22647">
    <property type="entry name" value="CTF3_NTD_HEAT"/>
    <property type="match status" value="1"/>
</dbReference>
<reference evidence="7" key="1">
    <citation type="submission" date="2023-06" db="EMBL/GenBank/DDBJ databases">
        <title>Genome-scale phylogeny and comparative genomics of the fungal order Sordariales.</title>
        <authorList>
            <consortium name="Lawrence Berkeley National Laboratory"/>
            <person name="Hensen N."/>
            <person name="Bonometti L."/>
            <person name="Westerberg I."/>
            <person name="Brannstrom I.O."/>
            <person name="Guillou S."/>
            <person name="Cros-Aarteil S."/>
            <person name="Calhoun S."/>
            <person name="Haridas S."/>
            <person name="Kuo A."/>
            <person name="Mondo S."/>
            <person name="Pangilinan J."/>
            <person name="Riley R."/>
            <person name="LaButti K."/>
            <person name="Andreopoulos B."/>
            <person name="Lipzen A."/>
            <person name="Chen C."/>
            <person name="Yanf M."/>
            <person name="Daum C."/>
            <person name="Ng V."/>
            <person name="Clum A."/>
            <person name="Steindorff A."/>
            <person name="Ohm R."/>
            <person name="Martin F."/>
            <person name="Silar P."/>
            <person name="Natvig D."/>
            <person name="Lalanne C."/>
            <person name="Gautier V."/>
            <person name="Ament-velasquez S.L."/>
            <person name="Kruys A."/>
            <person name="Hutchinson M.I."/>
            <person name="Powell A.J."/>
            <person name="Barry K."/>
            <person name="Miller A.N."/>
            <person name="Grigoriev I.V."/>
            <person name="Debuchy R."/>
            <person name="Gladieux P."/>
            <person name="Thoren M.H."/>
            <person name="Johannesson H."/>
        </authorList>
    </citation>
    <scope>NUCLEOTIDE SEQUENCE</scope>
    <source>
        <strain evidence="7">SMH2392-1A</strain>
    </source>
</reference>
<evidence type="ECO:0000313" key="7">
    <source>
        <dbReference type="EMBL" id="KAK0727204.1"/>
    </source>
</evidence>
<comment type="caution">
    <text evidence="7">The sequence shown here is derived from an EMBL/GenBank/DDBJ whole genome shotgun (WGS) entry which is preliminary data.</text>
</comment>
<dbReference type="PANTHER" id="PTHR48208:SF2">
    <property type="entry name" value="CENTROMERE PROTEIN I"/>
    <property type="match status" value="1"/>
</dbReference>
<dbReference type="PANTHER" id="PTHR48208">
    <property type="entry name" value="CENTROMERE PROTEIN I"/>
    <property type="match status" value="1"/>
</dbReference>
<keyword evidence="4" id="KW-0158">Chromosome</keyword>
<dbReference type="GeneID" id="85329723"/>
<dbReference type="GO" id="GO:0005634">
    <property type="term" value="C:nucleus"/>
    <property type="evidence" value="ECO:0007669"/>
    <property type="project" value="UniProtKB-SubCell"/>
</dbReference>
<comment type="similarity">
    <text evidence="3">Belongs to the CENP-I/CTF3 family.</text>
</comment>
<keyword evidence="5" id="KW-0539">Nucleus</keyword>
<evidence type="ECO:0000256" key="3">
    <source>
        <dbReference type="ARBA" id="ARBA00005470"/>
    </source>
</evidence>
<dbReference type="GO" id="GO:0000939">
    <property type="term" value="C:inner kinetochore"/>
    <property type="evidence" value="ECO:0007669"/>
    <property type="project" value="TreeGrafter"/>
</dbReference>
<dbReference type="InterPro" id="IPR012485">
    <property type="entry name" value="CENP-I"/>
</dbReference>
<evidence type="ECO:0000256" key="5">
    <source>
        <dbReference type="ARBA" id="ARBA00023242"/>
    </source>
</evidence>
<sequence>MASHENDTLSDLLGDLEAASKLPAKRRQATVKPTVEKTTSLLYERGVLPDELARLVDLVTLRNYLDQASLAAIVRNLYPAGKVGDDVVLCVVGALGHGQLKPALTLQALLLRWLVMAYHLLQNPDILSQAYGVFFNLLSTAAIRPQLCHLLALITRRKYVRPFRIQAILALSRQTGSDPHLTGLLRVFKNYYPEIIVGEVTKGRAAAFKHPDPQWRDRVNEIQQQQQLDRQDYGGTKNGFAVNHALGRQMNGATASVFPAVHTQHSQESSLTLEEIDKAEAFVDNLEKIELPTQLVAVMADPLLQKLLLLRPDADASARISNWVMACLGDVAAGDTDPAFMLDMLEVVHDYVMNTKTLPPLLLTFLQMFLGTWNGVDKRSDVLETVSYTPLGDFKSKPPPPLYKKLFQLLESSLLDSTAASQVSLLKFYTLLLRRWSIAMRASQDSVDPVLPDGSAGDLVSHVNKLALTLTQTAPGAATQLAILDFYECFASVFSIPRLLRSVDLCIPPALVVYPMVFGDSLVVLSRLCGILAAYKRAWEAIMAPSSPAARQLTRREREQVNTFNGFLMDLCNCLWRGRAFATSDLNAQGCGIPRALEPALDSYVRAVDSELALGALFGLSYSPVLCLQAISYVRELEEAEIEASPDGLRSRHAGPVTQASLTRLASRGGVALSFPEYRSGVLKYLESNGFPGVPELMYNTMKNLMKERK</sequence>
<dbReference type="RefSeq" id="XP_060300060.1">
    <property type="nucleotide sequence ID" value="XM_060446453.1"/>
</dbReference>